<dbReference type="InterPro" id="IPR036138">
    <property type="entry name" value="PBP_dimer_sf"/>
</dbReference>
<organism evidence="15 16">
    <name type="scientific">Phototrophicus methaneseepsis</name>
    <dbReference type="NCBI Taxonomy" id="2710758"/>
    <lineage>
        <taxon>Bacteria</taxon>
        <taxon>Bacillati</taxon>
        <taxon>Chloroflexota</taxon>
        <taxon>Candidatus Thermofontia</taxon>
        <taxon>Phototrophicales</taxon>
        <taxon>Phototrophicaceae</taxon>
        <taxon>Phototrophicus</taxon>
    </lineage>
</organism>
<keyword evidence="16" id="KW-1185">Reference proteome</keyword>
<dbReference type="Gene3D" id="3.10.450.100">
    <property type="entry name" value="NTF2-like, domain 1"/>
    <property type="match status" value="1"/>
</dbReference>
<dbReference type="InterPro" id="IPR032710">
    <property type="entry name" value="NTF2-like_dom_sf"/>
</dbReference>
<dbReference type="Pfam" id="PF03717">
    <property type="entry name" value="PBP_dimer"/>
    <property type="match status" value="1"/>
</dbReference>
<feature type="domain" description="NTF2-like N-terminal transpeptidase" evidence="14">
    <location>
        <begin position="48"/>
        <end position="165"/>
    </location>
</feature>
<evidence type="ECO:0000256" key="3">
    <source>
        <dbReference type="ARBA" id="ARBA00007171"/>
    </source>
</evidence>
<evidence type="ECO:0000256" key="10">
    <source>
        <dbReference type="ARBA" id="ARBA00023316"/>
    </source>
</evidence>
<feature type="chain" id="PRO_5032788603" description="Penicillin-binding protein 2" evidence="11">
    <location>
        <begin position="28"/>
        <end position="736"/>
    </location>
</feature>
<dbReference type="Proteomes" id="UP000594468">
    <property type="component" value="Chromosome"/>
</dbReference>
<evidence type="ECO:0000313" key="15">
    <source>
        <dbReference type="EMBL" id="QPC84381.1"/>
    </source>
</evidence>
<evidence type="ECO:0000256" key="11">
    <source>
        <dbReference type="SAM" id="SignalP"/>
    </source>
</evidence>
<keyword evidence="4" id="KW-1003">Cell membrane</keyword>
<evidence type="ECO:0000259" key="12">
    <source>
        <dbReference type="Pfam" id="PF00905"/>
    </source>
</evidence>
<feature type="signal peptide" evidence="11">
    <location>
        <begin position="1"/>
        <end position="27"/>
    </location>
</feature>
<evidence type="ECO:0000256" key="8">
    <source>
        <dbReference type="ARBA" id="ARBA00022989"/>
    </source>
</evidence>
<keyword evidence="7" id="KW-0573">Peptidoglycan synthesis</keyword>
<dbReference type="RefSeq" id="WP_195172444.1">
    <property type="nucleotide sequence ID" value="NZ_CP062983.1"/>
</dbReference>
<evidence type="ECO:0000313" key="16">
    <source>
        <dbReference type="Proteomes" id="UP000594468"/>
    </source>
</evidence>
<keyword evidence="10" id="KW-0961">Cell wall biogenesis/degradation</keyword>
<evidence type="ECO:0008006" key="17">
    <source>
        <dbReference type="Google" id="ProtNLM"/>
    </source>
</evidence>
<gene>
    <name evidence="15" type="ORF">G4Y79_08400</name>
</gene>
<dbReference type="AlphaFoldDB" id="A0A7S8ECE1"/>
<dbReference type="SUPFAM" id="SSF56519">
    <property type="entry name" value="Penicillin binding protein dimerisation domain"/>
    <property type="match status" value="1"/>
</dbReference>
<feature type="domain" description="Penicillin-binding protein dimerisation" evidence="13">
    <location>
        <begin position="174"/>
        <end position="341"/>
    </location>
</feature>
<dbReference type="KEGG" id="pmet:G4Y79_08400"/>
<dbReference type="GO" id="GO:0008658">
    <property type="term" value="F:penicillin binding"/>
    <property type="evidence" value="ECO:0007669"/>
    <property type="project" value="InterPro"/>
</dbReference>
<evidence type="ECO:0000256" key="2">
    <source>
        <dbReference type="ARBA" id="ARBA00004236"/>
    </source>
</evidence>
<dbReference type="GO" id="GO:0046677">
    <property type="term" value="P:response to antibiotic"/>
    <property type="evidence" value="ECO:0007669"/>
    <property type="project" value="InterPro"/>
</dbReference>
<evidence type="ECO:0000256" key="6">
    <source>
        <dbReference type="ARBA" id="ARBA00022960"/>
    </source>
</evidence>
<dbReference type="InterPro" id="IPR050515">
    <property type="entry name" value="Beta-lactam/transpept"/>
</dbReference>
<dbReference type="SUPFAM" id="SSF54427">
    <property type="entry name" value="NTF2-like"/>
    <property type="match status" value="1"/>
</dbReference>
<protein>
    <recommendedName>
        <fullName evidence="17">Penicillin-binding protein 2</fullName>
    </recommendedName>
</protein>
<keyword evidence="11" id="KW-0732">Signal</keyword>
<dbReference type="PROSITE" id="PS51257">
    <property type="entry name" value="PROKAR_LIPOPROTEIN"/>
    <property type="match status" value="1"/>
</dbReference>
<dbReference type="GO" id="GO:0008360">
    <property type="term" value="P:regulation of cell shape"/>
    <property type="evidence" value="ECO:0007669"/>
    <property type="project" value="UniProtKB-KW"/>
</dbReference>
<reference evidence="15 16" key="1">
    <citation type="submission" date="2020-02" db="EMBL/GenBank/DDBJ databases">
        <authorList>
            <person name="Zheng R.K."/>
            <person name="Sun C.M."/>
        </authorList>
    </citation>
    <scope>NUCLEOTIDE SEQUENCE [LARGE SCALE GENOMIC DNA]</scope>
    <source>
        <strain evidence="16">rifampicinis</strain>
    </source>
</reference>
<keyword evidence="8" id="KW-1133">Transmembrane helix</keyword>
<dbReference type="InterPro" id="IPR005311">
    <property type="entry name" value="PBP_dimer"/>
</dbReference>
<evidence type="ECO:0000259" key="14">
    <source>
        <dbReference type="Pfam" id="PF05223"/>
    </source>
</evidence>
<dbReference type="GO" id="GO:0009252">
    <property type="term" value="P:peptidoglycan biosynthetic process"/>
    <property type="evidence" value="ECO:0007669"/>
    <property type="project" value="UniProtKB-KW"/>
</dbReference>
<dbReference type="InterPro" id="IPR001460">
    <property type="entry name" value="PCN-bd_Tpept"/>
</dbReference>
<dbReference type="InterPro" id="IPR007887">
    <property type="entry name" value="MecA_N"/>
</dbReference>
<comment type="subcellular location">
    <subcellularLocation>
        <location evidence="2">Cell membrane</location>
    </subcellularLocation>
    <subcellularLocation>
        <location evidence="1">Membrane</location>
        <topology evidence="1">Single-pass membrane protein</topology>
    </subcellularLocation>
</comment>
<dbReference type="GO" id="GO:0071555">
    <property type="term" value="P:cell wall organization"/>
    <property type="evidence" value="ECO:0007669"/>
    <property type="project" value="UniProtKB-KW"/>
</dbReference>
<dbReference type="Gene3D" id="3.40.710.10">
    <property type="entry name" value="DD-peptidase/beta-lactamase superfamily"/>
    <property type="match status" value="1"/>
</dbReference>
<keyword evidence="6" id="KW-0133">Cell shape</keyword>
<dbReference type="PANTHER" id="PTHR30627:SF2">
    <property type="entry name" value="PEPTIDOGLYCAN D,D-TRANSPEPTIDASE MRDA"/>
    <property type="match status" value="1"/>
</dbReference>
<evidence type="ECO:0000256" key="5">
    <source>
        <dbReference type="ARBA" id="ARBA00022692"/>
    </source>
</evidence>
<evidence type="ECO:0000256" key="9">
    <source>
        <dbReference type="ARBA" id="ARBA00023136"/>
    </source>
</evidence>
<dbReference type="Gene3D" id="3.30.1390.30">
    <property type="entry name" value="Penicillin-binding protein 2a, domain 3"/>
    <property type="match status" value="1"/>
</dbReference>
<comment type="similarity">
    <text evidence="3">Belongs to the transpeptidase family.</text>
</comment>
<dbReference type="EMBL" id="CP062983">
    <property type="protein sequence ID" value="QPC84381.1"/>
    <property type="molecule type" value="Genomic_DNA"/>
</dbReference>
<evidence type="ECO:0000256" key="4">
    <source>
        <dbReference type="ARBA" id="ARBA00022475"/>
    </source>
</evidence>
<dbReference type="Pfam" id="PF00905">
    <property type="entry name" value="Transpeptidase"/>
    <property type="match status" value="1"/>
</dbReference>
<dbReference type="GO" id="GO:0071972">
    <property type="term" value="F:peptidoglycan L,D-transpeptidase activity"/>
    <property type="evidence" value="ECO:0007669"/>
    <property type="project" value="TreeGrafter"/>
</dbReference>
<dbReference type="SUPFAM" id="SSF56601">
    <property type="entry name" value="beta-lactamase/transpeptidase-like"/>
    <property type="match status" value="1"/>
</dbReference>
<dbReference type="PANTHER" id="PTHR30627">
    <property type="entry name" value="PEPTIDOGLYCAN D,D-TRANSPEPTIDASE"/>
    <property type="match status" value="1"/>
</dbReference>
<keyword evidence="5" id="KW-0812">Transmembrane</keyword>
<evidence type="ECO:0000256" key="1">
    <source>
        <dbReference type="ARBA" id="ARBA00004167"/>
    </source>
</evidence>
<accession>A0A7S8ECE1</accession>
<proteinExistence type="inferred from homology"/>
<sequence length="736" mass="81261">MIKRFLLGFLLVLGAAVVMTGCSNVRAASAPMPTLIPTSTPAIDMVSAQRVAALYFDAWERNDFSAMYQLITRASQEAEPFDEFQALYQDVHNVMTLNGLTTTERAMMRQGDRYVVLTYDVNFDLDIMDDFSDTDRELHLVIDPQLNEWRVAWTVGDLFREMNDGATLNFVANQPSRANIYDRNGDVLADQNGVVVITQVIPQDIPDLAVCINSLSQATGDTIEELQAKFDRSGSNWVVEIGAMQTPEYEQNKVALERDCNATFKGQAVRRYPRGELMPHILGNVGYPSEDQVADLIRQGFDQETIIGQSGLEESWDTVLRGTPGGQLILRGTDGSRIRTLSEVKTVLPESIWLTIDDDLQEYVARVIGLAYAENAETWAKQSKGASAIVLNIHTGEILAMVTYPTYNNNALTPFPQIARNVVESELDRLNNDPGTPILNRPVQGTYPSGSVMKVADTMAALDSGVFDYNHTYYSTGSWTYNGDTRYDWTSLGHGRLDFSGMLRVSCNSCFYDVGFHMNEVDPYLLPNYLKHFGLGQPTGLTDIAESTGLIPDPDWIAENRNIPWGYSDAVNMAIGQGELQVTPLQMADMYTAIANGGTIYVPQLVRERGILDQRTFVAEPEVRSTLDVPQEALDVVRRGLCQVTTDRVSGTAAFVFNSSYDPSPLLGIGVCGKTGTAEDPANPGTHAWFIGYAPSPNPDIAVAVMVENAGEGSEVAAPLVKYIMEYYFFLREDAD</sequence>
<name>A0A7S8ECE1_9CHLR</name>
<evidence type="ECO:0000259" key="13">
    <source>
        <dbReference type="Pfam" id="PF03717"/>
    </source>
</evidence>
<dbReference type="GO" id="GO:0005886">
    <property type="term" value="C:plasma membrane"/>
    <property type="evidence" value="ECO:0007669"/>
    <property type="project" value="UniProtKB-SubCell"/>
</dbReference>
<keyword evidence="9" id="KW-0472">Membrane</keyword>
<feature type="domain" description="Penicillin-binding protein transpeptidase" evidence="12">
    <location>
        <begin position="387"/>
        <end position="726"/>
    </location>
</feature>
<evidence type="ECO:0000256" key="7">
    <source>
        <dbReference type="ARBA" id="ARBA00022984"/>
    </source>
</evidence>
<dbReference type="InterPro" id="IPR012338">
    <property type="entry name" value="Beta-lactam/transpept-like"/>
</dbReference>
<dbReference type="Pfam" id="PF05223">
    <property type="entry name" value="MecA_N"/>
    <property type="match status" value="1"/>
</dbReference>
<dbReference type="Gene3D" id="3.90.1310.10">
    <property type="entry name" value="Penicillin-binding protein 2a (Domain 2)"/>
    <property type="match status" value="1"/>
</dbReference>